<accession>A0ABR2BZT4</accession>
<keyword evidence="2" id="KW-1185">Reference proteome</keyword>
<comment type="caution">
    <text evidence="1">The sequence shown here is derived from an EMBL/GenBank/DDBJ whole genome shotgun (WGS) entry which is preliminary data.</text>
</comment>
<organism evidence="1 2">
    <name type="scientific">Hibiscus sabdariffa</name>
    <name type="common">roselle</name>
    <dbReference type="NCBI Taxonomy" id="183260"/>
    <lineage>
        <taxon>Eukaryota</taxon>
        <taxon>Viridiplantae</taxon>
        <taxon>Streptophyta</taxon>
        <taxon>Embryophyta</taxon>
        <taxon>Tracheophyta</taxon>
        <taxon>Spermatophyta</taxon>
        <taxon>Magnoliopsida</taxon>
        <taxon>eudicotyledons</taxon>
        <taxon>Gunneridae</taxon>
        <taxon>Pentapetalae</taxon>
        <taxon>rosids</taxon>
        <taxon>malvids</taxon>
        <taxon>Malvales</taxon>
        <taxon>Malvaceae</taxon>
        <taxon>Malvoideae</taxon>
        <taxon>Hibiscus</taxon>
    </lineage>
</organism>
<dbReference type="EMBL" id="JBBPBM010000072">
    <property type="protein sequence ID" value="KAK8512628.1"/>
    <property type="molecule type" value="Genomic_DNA"/>
</dbReference>
<reference evidence="1 2" key="1">
    <citation type="journal article" date="2024" name="G3 (Bethesda)">
        <title>Genome assembly of Hibiscus sabdariffa L. provides insights into metabolisms of medicinal natural products.</title>
        <authorList>
            <person name="Kim T."/>
        </authorList>
    </citation>
    <scope>NUCLEOTIDE SEQUENCE [LARGE SCALE GENOMIC DNA]</scope>
    <source>
        <strain evidence="1">TK-2024</strain>
        <tissue evidence="1">Old leaves</tissue>
    </source>
</reference>
<dbReference type="PROSITE" id="PS51257">
    <property type="entry name" value="PROKAR_LIPOPROTEIN"/>
    <property type="match status" value="1"/>
</dbReference>
<name>A0ABR2BZT4_9ROSI</name>
<sequence>MGKGLSSAFTSVCGCHNSPTSIILGSFERRQPVYEIFLLLLVCCSTFLVPASSDSIRLRFGVSSRISTYYIHNIEISLFL</sequence>
<proteinExistence type="predicted"/>
<dbReference type="Proteomes" id="UP001472677">
    <property type="component" value="Unassembled WGS sequence"/>
</dbReference>
<gene>
    <name evidence="1" type="ORF">V6N12_075198</name>
</gene>
<protein>
    <submittedName>
        <fullName evidence="1">Uncharacterized protein</fullName>
    </submittedName>
</protein>
<evidence type="ECO:0000313" key="1">
    <source>
        <dbReference type="EMBL" id="KAK8512628.1"/>
    </source>
</evidence>
<evidence type="ECO:0000313" key="2">
    <source>
        <dbReference type="Proteomes" id="UP001472677"/>
    </source>
</evidence>